<organism evidence="1 2">
    <name type="scientific">Actinospica durhamensis</name>
    <dbReference type="NCBI Taxonomy" id="1508375"/>
    <lineage>
        <taxon>Bacteria</taxon>
        <taxon>Bacillati</taxon>
        <taxon>Actinomycetota</taxon>
        <taxon>Actinomycetes</taxon>
        <taxon>Catenulisporales</taxon>
        <taxon>Actinospicaceae</taxon>
        <taxon>Actinospica</taxon>
    </lineage>
</organism>
<protein>
    <submittedName>
        <fullName evidence="1">Uncharacterized protein</fullName>
    </submittedName>
</protein>
<evidence type="ECO:0000313" key="1">
    <source>
        <dbReference type="EMBL" id="MBR7839603.1"/>
    </source>
</evidence>
<dbReference type="RefSeq" id="WP_212534028.1">
    <property type="nucleotide sequence ID" value="NZ_JAGSOG010000506.1"/>
</dbReference>
<keyword evidence="2" id="KW-1185">Reference proteome</keyword>
<dbReference type="EMBL" id="JAGSOG010000506">
    <property type="protein sequence ID" value="MBR7839603.1"/>
    <property type="molecule type" value="Genomic_DNA"/>
</dbReference>
<accession>A0A941EY87</accession>
<dbReference type="Proteomes" id="UP000675781">
    <property type="component" value="Unassembled WGS sequence"/>
</dbReference>
<proteinExistence type="predicted"/>
<evidence type="ECO:0000313" key="2">
    <source>
        <dbReference type="Proteomes" id="UP000675781"/>
    </source>
</evidence>
<gene>
    <name evidence="1" type="ORF">KDL01_40500</name>
</gene>
<name>A0A941EY87_9ACTN</name>
<comment type="caution">
    <text evidence="1">The sequence shown here is derived from an EMBL/GenBank/DDBJ whole genome shotgun (WGS) entry which is preliminary data.</text>
</comment>
<reference evidence="1" key="1">
    <citation type="submission" date="2021-04" db="EMBL/GenBank/DDBJ databases">
        <title>Genome based classification of Actinospica acidithermotolerans sp. nov., an actinobacterium isolated from an Indonesian hot spring.</title>
        <authorList>
            <person name="Kusuma A.B."/>
            <person name="Putra K.E."/>
            <person name="Nafisah S."/>
            <person name="Loh J."/>
            <person name="Nouioui I."/>
            <person name="Goodfellow M."/>
        </authorList>
    </citation>
    <scope>NUCLEOTIDE SEQUENCE</scope>
    <source>
        <strain evidence="1">CSCA 57</strain>
    </source>
</reference>
<sequence>MIISTRATTTAEATWRNWSAEPVPWRFDDSTRYAVYNFTATAGEDIDQGVAIIDQAAAEPAVYLYVNAP</sequence>
<dbReference type="AlphaFoldDB" id="A0A941EY87"/>